<evidence type="ECO:0000256" key="1">
    <source>
        <dbReference type="ARBA" id="ARBA00004123"/>
    </source>
</evidence>
<reference evidence="8" key="1">
    <citation type="journal article" date="2023" name="Science">
        <title>Genome structures resolve the early diversification of teleost fishes.</title>
        <authorList>
            <person name="Parey E."/>
            <person name="Louis A."/>
            <person name="Montfort J."/>
            <person name="Bouchez O."/>
            <person name="Roques C."/>
            <person name="Iampietro C."/>
            <person name="Lluch J."/>
            <person name="Castinel A."/>
            <person name="Donnadieu C."/>
            <person name="Desvignes T."/>
            <person name="Floi Bucao C."/>
            <person name="Jouanno E."/>
            <person name="Wen M."/>
            <person name="Mejri S."/>
            <person name="Dirks R."/>
            <person name="Jansen H."/>
            <person name="Henkel C."/>
            <person name="Chen W.J."/>
            <person name="Zahm M."/>
            <person name="Cabau C."/>
            <person name="Klopp C."/>
            <person name="Thompson A.W."/>
            <person name="Robinson-Rechavi M."/>
            <person name="Braasch I."/>
            <person name="Lecointre G."/>
            <person name="Bobe J."/>
            <person name="Postlethwait J.H."/>
            <person name="Berthelot C."/>
            <person name="Roest Crollius H."/>
            <person name="Guiguen Y."/>
        </authorList>
    </citation>
    <scope>NUCLEOTIDE SEQUENCE</scope>
    <source>
        <strain evidence="8">WJC10195</strain>
    </source>
</reference>
<dbReference type="EMBL" id="JAINUF010000013">
    <property type="protein sequence ID" value="KAJ8343538.1"/>
    <property type="molecule type" value="Genomic_DNA"/>
</dbReference>
<evidence type="ECO:0000256" key="4">
    <source>
        <dbReference type="ARBA" id="ARBA00023125"/>
    </source>
</evidence>
<keyword evidence="9" id="KW-1185">Reference proteome</keyword>
<keyword evidence="4" id="KW-0238">DNA-binding</keyword>
<dbReference type="PANTHER" id="PTHR11793:SF11">
    <property type="entry name" value="TRANSCRIPTION FACTOR 12"/>
    <property type="match status" value="1"/>
</dbReference>
<dbReference type="GO" id="GO:0005667">
    <property type="term" value="C:transcription regulator complex"/>
    <property type="evidence" value="ECO:0007669"/>
    <property type="project" value="TreeGrafter"/>
</dbReference>
<organism evidence="8 9">
    <name type="scientific">Synaphobranchus kaupii</name>
    <name type="common">Kaup's arrowtooth eel</name>
    <dbReference type="NCBI Taxonomy" id="118154"/>
    <lineage>
        <taxon>Eukaryota</taxon>
        <taxon>Metazoa</taxon>
        <taxon>Chordata</taxon>
        <taxon>Craniata</taxon>
        <taxon>Vertebrata</taxon>
        <taxon>Euteleostomi</taxon>
        <taxon>Actinopterygii</taxon>
        <taxon>Neopterygii</taxon>
        <taxon>Teleostei</taxon>
        <taxon>Anguilliformes</taxon>
        <taxon>Synaphobranchidae</taxon>
        <taxon>Synaphobranchus</taxon>
    </lineage>
</organism>
<dbReference type="Proteomes" id="UP001152622">
    <property type="component" value="Chromosome 13"/>
</dbReference>
<dbReference type="GO" id="GO:0000978">
    <property type="term" value="F:RNA polymerase II cis-regulatory region sequence-specific DNA binding"/>
    <property type="evidence" value="ECO:0007669"/>
    <property type="project" value="TreeGrafter"/>
</dbReference>
<proteinExistence type="predicted"/>
<dbReference type="PANTHER" id="PTHR11793">
    <property type="entry name" value="BASIC HELIX-LOOP-HELIX TRANSCRIPTION FACTOR"/>
    <property type="match status" value="1"/>
</dbReference>
<evidence type="ECO:0000313" key="8">
    <source>
        <dbReference type="EMBL" id="KAJ8343538.1"/>
    </source>
</evidence>
<dbReference type="OrthoDB" id="10034090at2759"/>
<keyword evidence="2" id="KW-0217">Developmental protein</keyword>
<name>A0A9Q1ER97_SYNKA</name>
<evidence type="ECO:0000256" key="6">
    <source>
        <dbReference type="ARBA" id="ARBA00023242"/>
    </source>
</evidence>
<accession>A0A9Q1ER97</accession>
<keyword evidence="5" id="KW-0804">Transcription</keyword>
<evidence type="ECO:0000313" key="9">
    <source>
        <dbReference type="Proteomes" id="UP001152622"/>
    </source>
</evidence>
<evidence type="ECO:0000256" key="7">
    <source>
        <dbReference type="SAM" id="MobiDB-lite"/>
    </source>
</evidence>
<evidence type="ECO:0000256" key="2">
    <source>
        <dbReference type="ARBA" id="ARBA00022473"/>
    </source>
</evidence>
<evidence type="ECO:0000256" key="5">
    <source>
        <dbReference type="ARBA" id="ARBA00023163"/>
    </source>
</evidence>
<keyword evidence="6" id="KW-0539">Nucleus</keyword>
<dbReference type="GO" id="GO:0005634">
    <property type="term" value="C:nucleus"/>
    <property type="evidence" value="ECO:0007669"/>
    <property type="project" value="UniProtKB-SubCell"/>
</dbReference>
<gene>
    <name evidence="8" type="ORF">SKAU_G00308670</name>
</gene>
<feature type="region of interest" description="Disordered" evidence="7">
    <location>
        <begin position="166"/>
        <end position="189"/>
    </location>
</feature>
<evidence type="ECO:0000256" key="3">
    <source>
        <dbReference type="ARBA" id="ARBA00023015"/>
    </source>
</evidence>
<dbReference type="AlphaFoldDB" id="A0A9Q1ER97"/>
<feature type="region of interest" description="Disordered" evidence="7">
    <location>
        <begin position="90"/>
        <end position="143"/>
    </location>
</feature>
<dbReference type="GO" id="GO:0000785">
    <property type="term" value="C:chromatin"/>
    <property type="evidence" value="ECO:0007669"/>
    <property type="project" value="TreeGrafter"/>
</dbReference>
<protein>
    <submittedName>
        <fullName evidence="8">Uncharacterized protein</fullName>
    </submittedName>
</protein>
<dbReference type="InterPro" id="IPR051098">
    <property type="entry name" value="NeuroDiff_E-box_TFs"/>
</dbReference>
<sequence>MDAVLRGAGERGALSPCLVARHLDGRTDFTVASPSIHTGSAGGVGGVLTKVSVKPVVCPPPLPTLQLQPLSGQAPVYSAATEPVRTSKLVAAGQTGKSQRSPFPAYGRQPGVSGCQSAQRSDMGLASPRPVTAPGKTAAPFFSFSATNPRRRTLQDSAPIDALQTKKVRKVPPGLPSSGPRHGRGLCVGGGVNRGVVQAQAPVYPVPGVRGTPG</sequence>
<comment type="caution">
    <text evidence="8">The sequence shown here is derived from an EMBL/GenBank/DDBJ whole genome shotgun (WGS) entry which is preliminary data.</text>
</comment>
<comment type="subcellular location">
    <subcellularLocation>
        <location evidence="1">Nucleus</location>
    </subcellularLocation>
</comment>
<dbReference type="GO" id="GO:0000981">
    <property type="term" value="F:DNA-binding transcription factor activity, RNA polymerase II-specific"/>
    <property type="evidence" value="ECO:0007669"/>
    <property type="project" value="TreeGrafter"/>
</dbReference>
<keyword evidence="3" id="KW-0805">Transcription regulation</keyword>